<sequence length="96" mass="11386">MARANGISRESVWVILREAELKAHKEVAGQPITDPAKIKWLKLCKTLQKRFAADRHRTTPFSDEKWFDIERAHNRLNDRMWPKGRAALEERMIYKK</sequence>
<dbReference type="AlphaFoldDB" id="A0A016UYZ7"/>
<protein>
    <submittedName>
        <fullName evidence="1">Uncharacterized protein</fullName>
    </submittedName>
</protein>
<reference evidence="2" key="1">
    <citation type="journal article" date="2015" name="Nat. Genet.">
        <title>The genome and transcriptome of the zoonotic hookworm Ancylostoma ceylanicum identify infection-specific gene families.</title>
        <authorList>
            <person name="Schwarz E.M."/>
            <person name="Hu Y."/>
            <person name="Antoshechkin I."/>
            <person name="Miller M.M."/>
            <person name="Sternberg P.W."/>
            <person name="Aroian R.V."/>
        </authorList>
    </citation>
    <scope>NUCLEOTIDE SEQUENCE</scope>
    <source>
        <strain evidence="2">HY135</strain>
    </source>
</reference>
<evidence type="ECO:0000313" key="1">
    <source>
        <dbReference type="EMBL" id="EYC20619.1"/>
    </source>
</evidence>
<proteinExistence type="predicted"/>
<accession>A0A016UYZ7</accession>
<keyword evidence="2" id="KW-1185">Reference proteome</keyword>
<dbReference type="EMBL" id="JARK01001357">
    <property type="protein sequence ID" value="EYC20619.1"/>
    <property type="molecule type" value="Genomic_DNA"/>
</dbReference>
<dbReference type="OrthoDB" id="7951431at2759"/>
<gene>
    <name evidence="1" type="primary">Acey_s0021.g318</name>
    <name evidence="1" type="ORF">Y032_0021g318</name>
</gene>
<comment type="caution">
    <text evidence="1">The sequence shown here is derived from an EMBL/GenBank/DDBJ whole genome shotgun (WGS) entry which is preliminary data.</text>
</comment>
<organism evidence="1 2">
    <name type="scientific">Ancylostoma ceylanicum</name>
    <dbReference type="NCBI Taxonomy" id="53326"/>
    <lineage>
        <taxon>Eukaryota</taxon>
        <taxon>Metazoa</taxon>
        <taxon>Ecdysozoa</taxon>
        <taxon>Nematoda</taxon>
        <taxon>Chromadorea</taxon>
        <taxon>Rhabditida</taxon>
        <taxon>Rhabditina</taxon>
        <taxon>Rhabditomorpha</taxon>
        <taxon>Strongyloidea</taxon>
        <taxon>Ancylostomatidae</taxon>
        <taxon>Ancylostomatinae</taxon>
        <taxon>Ancylostoma</taxon>
    </lineage>
</organism>
<evidence type="ECO:0000313" key="2">
    <source>
        <dbReference type="Proteomes" id="UP000024635"/>
    </source>
</evidence>
<name>A0A016UYZ7_9BILA</name>
<dbReference type="Proteomes" id="UP000024635">
    <property type="component" value="Unassembled WGS sequence"/>
</dbReference>